<evidence type="ECO:0000256" key="2">
    <source>
        <dbReference type="ARBA" id="ARBA00022574"/>
    </source>
</evidence>
<protein>
    <submittedName>
        <fullName evidence="7">Uncharacterized protein</fullName>
    </submittedName>
</protein>
<evidence type="ECO:0000313" key="7">
    <source>
        <dbReference type="EMBL" id="KIM90548.1"/>
    </source>
</evidence>
<dbReference type="SUPFAM" id="SSF50978">
    <property type="entry name" value="WD40 repeat-like"/>
    <property type="match status" value="1"/>
</dbReference>
<feature type="non-terminal residue" evidence="7">
    <location>
        <position position="1"/>
    </location>
</feature>
<keyword evidence="8" id="KW-1185">Reference proteome</keyword>
<comment type="subcellular location">
    <subcellularLocation>
        <location evidence="1">Nucleus</location>
    </subcellularLocation>
</comment>
<evidence type="ECO:0000256" key="6">
    <source>
        <dbReference type="SAM" id="MobiDB-lite"/>
    </source>
</evidence>
<keyword evidence="4" id="KW-0677">Repeat</keyword>
<dbReference type="SMART" id="SM00320">
    <property type="entry name" value="WD40"/>
    <property type="match status" value="3"/>
</dbReference>
<dbReference type="AlphaFoldDB" id="A0A0C3BVH8"/>
<dbReference type="FunCoup" id="A0A0C3BVH8">
    <property type="interactions" value="230"/>
</dbReference>
<dbReference type="STRING" id="765440.A0A0C3BVH8"/>
<dbReference type="InterPro" id="IPR015943">
    <property type="entry name" value="WD40/YVTN_repeat-like_dom_sf"/>
</dbReference>
<evidence type="ECO:0000256" key="1">
    <source>
        <dbReference type="ARBA" id="ARBA00004123"/>
    </source>
</evidence>
<dbReference type="GO" id="GO:0005829">
    <property type="term" value="C:cytosol"/>
    <property type="evidence" value="ECO:0007669"/>
    <property type="project" value="TreeGrafter"/>
</dbReference>
<evidence type="ECO:0000313" key="8">
    <source>
        <dbReference type="Proteomes" id="UP000054166"/>
    </source>
</evidence>
<dbReference type="Pfam" id="PF00400">
    <property type="entry name" value="WD40"/>
    <property type="match status" value="2"/>
</dbReference>
<dbReference type="GO" id="GO:0005634">
    <property type="term" value="C:nucleus"/>
    <property type="evidence" value="ECO:0007669"/>
    <property type="project" value="UniProtKB-SubCell"/>
</dbReference>
<dbReference type="GO" id="GO:0043527">
    <property type="term" value="C:tRNA methyltransferase complex"/>
    <property type="evidence" value="ECO:0007669"/>
    <property type="project" value="TreeGrafter"/>
</dbReference>
<feature type="non-terminal residue" evidence="7">
    <location>
        <position position="386"/>
    </location>
</feature>
<dbReference type="Gene3D" id="2.130.10.10">
    <property type="entry name" value="YVTN repeat-like/Quinoprotein amine dehydrogenase"/>
    <property type="match status" value="1"/>
</dbReference>
<dbReference type="OrthoDB" id="339900at2759"/>
<dbReference type="InterPro" id="IPR028884">
    <property type="entry name" value="Trm82"/>
</dbReference>
<dbReference type="HOGENOM" id="CLU_023695_0_0_1"/>
<dbReference type="Proteomes" id="UP000054166">
    <property type="component" value="Unassembled WGS sequence"/>
</dbReference>
<proteinExistence type="inferred from homology"/>
<organism evidence="7 8">
    <name type="scientific">Piloderma croceum (strain F 1598)</name>
    <dbReference type="NCBI Taxonomy" id="765440"/>
    <lineage>
        <taxon>Eukaryota</taxon>
        <taxon>Fungi</taxon>
        <taxon>Dikarya</taxon>
        <taxon>Basidiomycota</taxon>
        <taxon>Agaricomycotina</taxon>
        <taxon>Agaricomycetes</taxon>
        <taxon>Agaricomycetidae</taxon>
        <taxon>Atheliales</taxon>
        <taxon>Atheliaceae</taxon>
        <taxon>Piloderma</taxon>
    </lineage>
</organism>
<sequence>FPHSHLFLGTSRTVVISGPHIQVLEAKTGKILHSTANFDGELKDGILNSGHVRCAAADIADVHLATSGDDKVLKVWKIDGLELLSSRELPKKPTGIRFLHDGQTILVSDKFGDIFSYPLHPIPNVSQPEQSGCNSLTSHENPSGGTLILGHTSVLTSFILSSDERYVISADRDEHVRVSWYPQGWNVEMFCLGHEKYVSAVHIPCFSPDTLISGGGDPTFKAWNWMTGKIHAEVEVWSIVQRFIKVEGGRKGRGWGEGAEQGRQRKRRGKAKDTEIDGDGGDVEEDIVDVGPSKNDITPDEPQLNTTKPGQIVQVVHKIDSFESNASKYILFSAVGATAIFMFPFPSMAITPPPTSIIRHFDFGRPVLDFVIGNDSLVWVLLDGQW</sequence>
<evidence type="ECO:0000256" key="4">
    <source>
        <dbReference type="ARBA" id="ARBA00022737"/>
    </source>
</evidence>
<dbReference type="EMBL" id="KN832973">
    <property type="protein sequence ID" value="KIM90548.1"/>
    <property type="molecule type" value="Genomic_DNA"/>
</dbReference>
<keyword evidence="2" id="KW-0853">WD repeat</keyword>
<dbReference type="GO" id="GO:0036265">
    <property type="term" value="P:RNA (guanine-N7)-methylation"/>
    <property type="evidence" value="ECO:0007669"/>
    <property type="project" value="InterPro"/>
</dbReference>
<reference evidence="8" key="2">
    <citation type="submission" date="2015-01" db="EMBL/GenBank/DDBJ databases">
        <title>Evolutionary Origins and Diversification of the Mycorrhizal Mutualists.</title>
        <authorList>
            <consortium name="DOE Joint Genome Institute"/>
            <consortium name="Mycorrhizal Genomics Consortium"/>
            <person name="Kohler A."/>
            <person name="Kuo A."/>
            <person name="Nagy L.G."/>
            <person name="Floudas D."/>
            <person name="Copeland A."/>
            <person name="Barry K.W."/>
            <person name="Cichocki N."/>
            <person name="Veneault-Fourrey C."/>
            <person name="LaButti K."/>
            <person name="Lindquist E.A."/>
            <person name="Lipzen A."/>
            <person name="Lundell T."/>
            <person name="Morin E."/>
            <person name="Murat C."/>
            <person name="Riley R."/>
            <person name="Ohm R."/>
            <person name="Sun H."/>
            <person name="Tunlid A."/>
            <person name="Henrissat B."/>
            <person name="Grigoriev I.V."/>
            <person name="Hibbett D.S."/>
            <person name="Martin F."/>
        </authorList>
    </citation>
    <scope>NUCLEOTIDE SEQUENCE [LARGE SCALE GENOMIC DNA]</scope>
    <source>
        <strain evidence="8">F 1598</strain>
    </source>
</reference>
<dbReference type="PANTHER" id="PTHR16288">
    <property type="entry name" value="WD40 REPEAT PROTEIN 4"/>
    <property type="match status" value="1"/>
</dbReference>
<keyword evidence="3" id="KW-0819">tRNA processing</keyword>
<dbReference type="InParanoid" id="A0A0C3BVH8"/>
<dbReference type="InterPro" id="IPR036322">
    <property type="entry name" value="WD40_repeat_dom_sf"/>
</dbReference>
<accession>A0A0C3BVH8</accession>
<gene>
    <name evidence="7" type="ORF">PILCRDRAFT_56339</name>
</gene>
<keyword evidence="5" id="KW-0539">Nucleus</keyword>
<dbReference type="GO" id="GO:0006400">
    <property type="term" value="P:tRNA modification"/>
    <property type="evidence" value="ECO:0007669"/>
    <property type="project" value="TreeGrafter"/>
</dbReference>
<feature type="region of interest" description="Disordered" evidence="6">
    <location>
        <begin position="250"/>
        <end position="284"/>
    </location>
</feature>
<dbReference type="HAMAP" id="MF_03056">
    <property type="entry name" value="TRM82"/>
    <property type="match status" value="1"/>
</dbReference>
<dbReference type="PANTHER" id="PTHR16288:SF0">
    <property type="entry name" value="TRNA (GUANINE-N(7)-)-METHYLTRANSFERASE NON-CATALYTIC SUBUNIT WDR4"/>
    <property type="match status" value="1"/>
</dbReference>
<name>A0A0C3BVH8_PILCF</name>
<reference evidence="7 8" key="1">
    <citation type="submission" date="2014-04" db="EMBL/GenBank/DDBJ databases">
        <authorList>
            <consortium name="DOE Joint Genome Institute"/>
            <person name="Kuo A."/>
            <person name="Tarkka M."/>
            <person name="Buscot F."/>
            <person name="Kohler A."/>
            <person name="Nagy L.G."/>
            <person name="Floudas D."/>
            <person name="Copeland A."/>
            <person name="Barry K.W."/>
            <person name="Cichocki N."/>
            <person name="Veneault-Fourrey C."/>
            <person name="LaButti K."/>
            <person name="Lindquist E.A."/>
            <person name="Lipzen A."/>
            <person name="Lundell T."/>
            <person name="Morin E."/>
            <person name="Murat C."/>
            <person name="Sun H."/>
            <person name="Tunlid A."/>
            <person name="Henrissat B."/>
            <person name="Grigoriev I.V."/>
            <person name="Hibbett D.S."/>
            <person name="Martin F."/>
            <person name="Nordberg H.P."/>
            <person name="Cantor M.N."/>
            <person name="Hua S.X."/>
        </authorList>
    </citation>
    <scope>NUCLEOTIDE SEQUENCE [LARGE SCALE GENOMIC DNA]</scope>
    <source>
        <strain evidence="7 8">F 1598</strain>
    </source>
</reference>
<evidence type="ECO:0000256" key="3">
    <source>
        <dbReference type="ARBA" id="ARBA00022694"/>
    </source>
</evidence>
<dbReference type="InterPro" id="IPR001680">
    <property type="entry name" value="WD40_rpt"/>
</dbReference>
<evidence type="ECO:0000256" key="5">
    <source>
        <dbReference type="ARBA" id="ARBA00023242"/>
    </source>
</evidence>